<dbReference type="InterPro" id="IPR055944">
    <property type="entry name" value="DUF7522"/>
</dbReference>
<feature type="compositionally biased region" description="Basic and acidic residues" evidence="1">
    <location>
        <begin position="18"/>
        <end position="28"/>
    </location>
</feature>
<feature type="region of interest" description="Disordered" evidence="1">
    <location>
        <begin position="1"/>
        <end position="28"/>
    </location>
</feature>
<protein>
    <submittedName>
        <fullName evidence="2">Uncharacterized protein</fullName>
    </submittedName>
</protein>
<organism evidence="2 3">
    <name type="scientific">Halogeometricum limi</name>
    <dbReference type="NCBI Taxonomy" id="555875"/>
    <lineage>
        <taxon>Archaea</taxon>
        <taxon>Methanobacteriati</taxon>
        <taxon>Methanobacteriota</taxon>
        <taxon>Stenosarchaea group</taxon>
        <taxon>Halobacteria</taxon>
        <taxon>Halobacteriales</taxon>
        <taxon>Haloferacaceae</taxon>
        <taxon>Halogeometricum</taxon>
    </lineage>
</organism>
<evidence type="ECO:0000313" key="2">
    <source>
        <dbReference type="EMBL" id="SFR31946.1"/>
    </source>
</evidence>
<evidence type="ECO:0000256" key="1">
    <source>
        <dbReference type="SAM" id="MobiDB-lite"/>
    </source>
</evidence>
<dbReference type="EMBL" id="FOYS01000001">
    <property type="protein sequence ID" value="SFR31946.1"/>
    <property type="molecule type" value="Genomic_DNA"/>
</dbReference>
<name>A0A1I6FPU5_9EURY</name>
<sequence>MASLPDADGEEDLPDVEQELREDIEAKGARPGDALDAFVRQLRATNDEAVRGIGWYDAGSCDILYLREEIQRQFTEAENRERIKSFAMKGLSDPRSDDTLEDFGELDATVRWYENAIVAIYPLSEWSGVVATFDRRASPLVDAAMEHLY</sequence>
<dbReference type="Pfam" id="PF24366">
    <property type="entry name" value="DUF7522"/>
    <property type="match status" value="1"/>
</dbReference>
<dbReference type="AlphaFoldDB" id="A0A1I6FPU5"/>
<reference evidence="3" key="1">
    <citation type="submission" date="2016-10" db="EMBL/GenBank/DDBJ databases">
        <authorList>
            <person name="Varghese N."/>
            <person name="Submissions S."/>
        </authorList>
    </citation>
    <scope>NUCLEOTIDE SEQUENCE [LARGE SCALE GENOMIC DNA]</scope>
    <source>
        <strain evidence="3">CGMCC 1.8711</strain>
    </source>
</reference>
<gene>
    <name evidence="2" type="ORF">SAMN04488124_0029</name>
</gene>
<accession>A0A1I6FPU5</accession>
<proteinExistence type="predicted"/>
<dbReference type="RefSeq" id="WP_089875611.1">
    <property type="nucleotide sequence ID" value="NZ_FOYS01000001.1"/>
</dbReference>
<dbReference type="Proteomes" id="UP000243250">
    <property type="component" value="Unassembled WGS sequence"/>
</dbReference>
<keyword evidence="3" id="KW-1185">Reference proteome</keyword>
<evidence type="ECO:0000313" key="3">
    <source>
        <dbReference type="Proteomes" id="UP000243250"/>
    </source>
</evidence>
<feature type="compositionally biased region" description="Acidic residues" evidence="1">
    <location>
        <begin position="7"/>
        <end position="17"/>
    </location>
</feature>
<dbReference type="OrthoDB" id="246032at2157"/>